<dbReference type="InterPro" id="IPR039646">
    <property type="entry name" value="ZNHIT2"/>
</dbReference>
<dbReference type="EMBL" id="JAAAJA010001143">
    <property type="protein sequence ID" value="KAG0247991.1"/>
    <property type="molecule type" value="Genomic_DNA"/>
</dbReference>
<evidence type="ECO:0000313" key="2">
    <source>
        <dbReference type="EMBL" id="KAG0247991.1"/>
    </source>
</evidence>
<dbReference type="Proteomes" id="UP000726737">
    <property type="component" value="Unassembled WGS sequence"/>
</dbReference>
<feature type="region of interest" description="Disordered" evidence="1">
    <location>
        <begin position="13"/>
        <end position="36"/>
    </location>
</feature>
<feature type="region of interest" description="Disordered" evidence="1">
    <location>
        <begin position="173"/>
        <end position="204"/>
    </location>
</feature>
<name>A0A9P6PLE9_9FUNG</name>
<organism evidence="2 3">
    <name type="scientific">Mortierella polycephala</name>
    <dbReference type="NCBI Taxonomy" id="41804"/>
    <lineage>
        <taxon>Eukaryota</taxon>
        <taxon>Fungi</taxon>
        <taxon>Fungi incertae sedis</taxon>
        <taxon>Mucoromycota</taxon>
        <taxon>Mortierellomycotina</taxon>
        <taxon>Mortierellomycetes</taxon>
        <taxon>Mortierellales</taxon>
        <taxon>Mortierellaceae</taxon>
        <taxon>Mortierella</taxon>
    </lineage>
</organism>
<keyword evidence="3" id="KW-1185">Reference proteome</keyword>
<feature type="compositionally biased region" description="Low complexity" evidence="1">
    <location>
        <begin position="59"/>
        <end position="81"/>
    </location>
</feature>
<gene>
    <name evidence="2" type="ORF">BG011_000659</name>
</gene>
<dbReference type="PANTHER" id="PTHR15555">
    <property type="entry name" value="ZINC FINGER HIT DOMAIN CONTAINING PROTEIN 2 PROTEIN FON -RELATED"/>
    <property type="match status" value="1"/>
</dbReference>
<comment type="caution">
    <text evidence="2">The sequence shown here is derived from an EMBL/GenBank/DDBJ whole genome shotgun (WGS) entry which is preliminary data.</text>
</comment>
<sequence length="628" mass="71227">AHIQCTESFYKSSVMNELKSSPSATPQDQRKMRGILDRFEKQAIEEEHMLDMSDEDLLQHAQARQQGQEQGQKQTEQMQHQSGTETATKRKLTPKERDELIDKVIQEENDAPKVDADMDPADREVMEHLLEQEYQEFVNRFAGVDLEQESFESIWARLSSEERREFQEKFMISGGRLDDEDMDDDAAEQSGQTGAHDADDEEEELEARKLLEQMEETLKRGGEKPGRDSTDPMLADLDAEDLRAIRDAEISELISIWRPWWEVEAEEAEQLKKVVVSKVTDDQEVQRLDAATFVTEPSCMSTSTNNIPREAQLSSTASETVLEEYVLDEEAMLRPHYSLIRSMEDIEEEKRQLEATTVTPMVREPHPSLIYHVCALLFAYAATSRVLNGDLKEEPEQSLAYIFDLCPFFAPPPPPATVQESASSARASQVPDIEDFETTLAVLQRSSLDSKLWKGDTLRLDMLSLLLRDLILILARPSRCVRAVRELKDVFTKCLKDQGRASQDVSVLGASIQPSQRKRTRLFSKSVLHRLSMKLEFYESFILSDEWILKSDRLDRARTEVVMVGIRVRQEMIGWNQELENVSRVHAEGAARTGTGAASDGNASANIMDASGQLSSPSVKKVLIEELP</sequence>
<feature type="compositionally biased region" description="Polar residues" evidence="1">
    <location>
        <begin position="13"/>
        <end position="27"/>
    </location>
</feature>
<evidence type="ECO:0000256" key="1">
    <source>
        <dbReference type="SAM" id="MobiDB-lite"/>
    </source>
</evidence>
<proteinExistence type="predicted"/>
<dbReference type="AlphaFoldDB" id="A0A9P6PLE9"/>
<dbReference type="PANTHER" id="PTHR15555:SF0">
    <property type="entry name" value="ZINC FINGER HIT DOMAIN-CONTAINING PROTEIN 2"/>
    <property type="match status" value="1"/>
</dbReference>
<protein>
    <submittedName>
        <fullName evidence="2">Uncharacterized protein</fullName>
    </submittedName>
</protein>
<feature type="non-terminal residue" evidence="2">
    <location>
        <position position="1"/>
    </location>
</feature>
<evidence type="ECO:0000313" key="3">
    <source>
        <dbReference type="Proteomes" id="UP000726737"/>
    </source>
</evidence>
<reference evidence="2" key="1">
    <citation type="journal article" date="2020" name="Fungal Divers.">
        <title>Resolving the Mortierellaceae phylogeny through synthesis of multi-gene phylogenetics and phylogenomics.</title>
        <authorList>
            <person name="Vandepol N."/>
            <person name="Liber J."/>
            <person name="Desiro A."/>
            <person name="Na H."/>
            <person name="Kennedy M."/>
            <person name="Barry K."/>
            <person name="Grigoriev I.V."/>
            <person name="Miller A.N."/>
            <person name="O'Donnell K."/>
            <person name="Stajich J.E."/>
            <person name="Bonito G."/>
        </authorList>
    </citation>
    <scope>NUCLEOTIDE SEQUENCE</scope>
    <source>
        <strain evidence="2">KOD948</strain>
    </source>
</reference>
<accession>A0A9P6PLE9</accession>
<dbReference type="OrthoDB" id="18412at2759"/>
<feature type="region of interest" description="Disordered" evidence="1">
    <location>
        <begin position="49"/>
        <end position="97"/>
    </location>
</feature>
<feature type="compositionally biased region" description="Acidic residues" evidence="1">
    <location>
        <begin position="178"/>
        <end position="187"/>
    </location>
</feature>
<feature type="region of interest" description="Disordered" evidence="1">
    <location>
        <begin position="590"/>
        <end position="610"/>
    </location>
</feature>